<accession>A0A653CHQ4</accession>
<protein>
    <submittedName>
        <fullName evidence="2">Uncharacterized protein</fullName>
    </submittedName>
</protein>
<feature type="compositionally biased region" description="Basic and acidic residues" evidence="1">
    <location>
        <begin position="12"/>
        <end position="24"/>
    </location>
</feature>
<feature type="compositionally biased region" description="Polar residues" evidence="1">
    <location>
        <begin position="46"/>
        <end position="59"/>
    </location>
</feature>
<feature type="non-terminal residue" evidence="2">
    <location>
        <position position="86"/>
    </location>
</feature>
<evidence type="ECO:0000313" key="2">
    <source>
        <dbReference type="EMBL" id="VEN47226.1"/>
    </source>
</evidence>
<gene>
    <name evidence="2" type="ORF">CALMAC_LOCUS9060</name>
</gene>
<name>A0A653CHQ4_CALMS</name>
<feature type="compositionally biased region" description="Basic and acidic residues" evidence="1">
    <location>
        <begin position="31"/>
        <end position="45"/>
    </location>
</feature>
<dbReference type="Proteomes" id="UP000410492">
    <property type="component" value="Unassembled WGS sequence"/>
</dbReference>
<sequence>MLPVHAAVTETTRLEERVQTDRPTGRPTGRPTDRLTGRPTDRTTEMSDNSVLQPMSSEDATPKRPPHTVPTVARLNRGKYCCMYGV</sequence>
<dbReference type="EMBL" id="CAACVG010007819">
    <property type="protein sequence ID" value="VEN47226.1"/>
    <property type="molecule type" value="Genomic_DNA"/>
</dbReference>
<reference evidence="2 3" key="1">
    <citation type="submission" date="2019-01" db="EMBL/GenBank/DDBJ databases">
        <authorList>
            <person name="Sayadi A."/>
        </authorList>
    </citation>
    <scope>NUCLEOTIDE SEQUENCE [LARGE SCALE GENOMIC DNA]</scope>
</reference>
<keyword evidence="3" id="KW-1185">Reference proteome</keyword>
<proteinExistence type="predicted"/>
<dbReference type="AlphaFoldDB" id="A0A653CHQ4"/>
<evidence type="ECO:0000313" key="3">
    <source>
        <dbReference type="Proteomes" id="UP000410492"/>
    </source>
</evidence>
<organism evidence="2 3">
    <name type="scientific">Callosobruchus maculatus</name>
    <name type="common">Southern cowpea weevil</name>
    <name type="synonym">Pulse bruchid</name>
    <dbReference type="NCBI Taxonomy" id="64391"/>
    <lineage>
        <taxon>Eukaryota</taxon>
        <taxon>Metazoa</taxon>
        <taxon>Ecdysozoa</taxon>
        <taxon>Arthropoda</taxon>
        <taxon>Hexapoda</taxon>
        <taxon>Insecta</taxon>
        <taxon>Pterygota</taxon>
        <taxon>Neoptera</taxon>
        <taxon>Endopterygota</taxon>
        <taxon>Coleoptera</taxon>
        <taxon>Polyphaga</taxon>
        <taxon>Cucujiformia</taxon>
        <taxon>Chrysomeloidea</taxon>
        <taxon>Chrysomelidae</taxon>
        <taxon>Bruchinae</taxon>
        <taxon>Bruchini</taxon>
        <taxon>Callosobruchus</taxon>
    </lineage>
</organism>
<feature type="region of interest" description="Disordered" evidence="1">
    <location>
        <begin position="1"/>
        <end position="71"/>
    </location>
</feature>
<evidence type="ECO:0000256" key="1">
    <source>
        <dbReference type="SAM" id="MobiDB-lite"/>
    </source>
</evidence>